<gene>
    <name evidence="1" type="ORF">C5O25_09080</name>
</gene>
<sequence>MNELLNQEIEPLSNIEDNWIELVNWVNPTKNVVEPKLSTFQEIILLFYYLEGLLPNKPAKCSDFLFNKLYATIVRNCKVEINSLSKDIYFMGNPWRLSSPLLQFLGNTGCLHFIEDGTVWEEPGVMLEFTYSRLTPTGLKYIFRHRLPSKYLRKAIL</sequence>
<dbReference type="Proteomes" id="UP000244925">
    <property type="component" value="Unassembled WGS sequence"/>
</dbReference>
<evidence type="ECO:0000313" key="1">
    <source>
        <dbReference type="EMBL" id="PWB06787.1"/>
    </source>
</evidence>
<reference evidence="2" key="1">
    <citation type="submission" date="2018-02" db="EMBL/GenBank/DDBJ databases">
        <authorList>
            <person name="Clavel T."/>
            <person name="Strowig T."/>
        </authorList>
    </citation>
    <scope>NUCLEOTIDE SEQUENCE [LARGE SCALE GENOMIC DNA]</scope>
    <source>
        <strain evidence="2">DSM 100764</strain>
    </source>
</reference>
<accession>A0A2V1IU73</accession>
<comment type="caution">
    <text evidence="1">The sequence shown here is derived from an EMBL/GenBank/DDBJ whole genome shotgun (WGS) entry which is preliminary data.</text>
</comment>
<keyword evidence="2" id="KW-1185">Reference proteome</keyword>
<evidence type="ECO:0000313" key="2">
    <source>
        <dbReference type="Proteomes" id="UP000244925"/>
    </source>
</evidence>
<dbReference type="EMBL" id="PUBV01000019">
    <property type="protein sequence ID" value="PWB06787.1"/>
    <property type="molecule type" value="Genomic_DNA"/>
</dbReference>
<dbReference type="GeneID" id="93425719"/>
<dbReference type="AlphaFoldDB" id="A0A2V1IU73"/>
<protein>
    <submittedName>
        <fullName evidence="1">Uncharacterized protein</fullName>
    </submittedName>
</protein>
<organism evidence="1 2">
    <name type="scientific">Paramuribaculum intestinale</name>
    <dbReference type="NCBI Taxonomy" id="2094151"/>
    <lineage>
        <taxon>Bacteria</taxon>
        <taxon>Pseudomonadati</taxon>
        <taxon>Bacteroidota</taxon>
        <taxon>Bacteroidia</taxon>
        <taxon>Bacteroidales</taxon>
        <taxon>Muribaculaceae</taxon>
        <taxon>Paramuribaculum</taxon>
    </lineage>
</organism>
<name>A0A2V1IU73_9BACT</name>
<proteinExistence type="predicted"/>
<dbReference type="RefSeq" id="WP_107036428.1">
    <property type="nucleotide sequence ID" value="NZ_CAONGC010000011.1"/>
</dbReference>